<dbReference type="Proteomes" id="UP000500961">
    <property type="component" value="Chromosome"/>
</dbReference>
<sequence length="377" mass="42621">MKYFIVAGEASGDLHASNLMKGIKAADANAEFQYFGGDLMQAQGGTLVKHYRDMAFMGFLEVVMNLRTIKANMELCKKSILEFRPDVVILVDYPGFNLRIAKFAKQFGFKVFYYIAPKVWAWKESRVKTLKKYIDKLFIIFPFEIEYFKNKGVDSIYLGNPSIDAILNKLPNPIPLNDFCNQNGLPQKPIIALVPGSRKQEIKYNLPVMLKVAERFPEYQAVIAGAPSLDKSVYEPYIKGKEVSIVFNKTYELLSCATLAFVTSGTATLEAALMNVPQVVCYKGNLLSMLIAWAVIKVKYISLVNLNMNAEVVKELKQYDLTPKMLYSEASDLLPGKPKRAKQLEQYRKLKEILGERGASERVGQKIVELLKTNFTK</sequence>
<comment type="catalytic activity">
    <reaction evidence="9">
        <text>a lipid X + a UDP-2-N,3-O-bis[(3R)-3-hydroxyacyl]-alpha-D-glucosamine = a lipid A disaccharide + UDP + H(+)</text>
        <dbReference type="Rhea" id="RHEA:67828"/>
        <dbReference type="ChEBI" id="CHEBI:15378"/>
        <dbReference type="ChEBI" id="CHEBI:58223"/>
        <dbReference type="ChEBI" id="CHEBI:137748"/>
        <dbReference type="ChEBI" id="CHEBI:176338"/>
        <dbReference type="ChEBI" id="CHEBI:176343"/>
        <dbReference type="EC" id="2.4.1.182"/>
    </reaction>
</comment>
<evidence type="ECO:0000256" key="6">
    <source>
        <dbReference type="ARBA" id="ARBA00022676"/>
    </source>
</evidence>
<gene>
    <name evidence="11" type="ORF">FHG85_07850</name>
</gene>
<evidence type="ECO:0000256" key="5">
    <source>
        <dbReference type="ARBA" id="ARBA00022556"/>
    </source>
</evidence>
<evidence type="ECO:0000313" key="11">
    <source>
        <dbReference type="EMBL" id="QKG80175.1"/>
    </source>
</evidence>
<dbReference type="RefSeq" id="WP_173074667.1">
    <property type="nucleotide sequence ID" value="NZ_CP041345.1"/>
</dbReference>
<dbReference type="EC" id="2.4.1.182" evidence="2 10"/>
<keyword evidence="7 11" id="KW-0808">Transferase</keyword>
<dbReference type="Pfam" id="PF02684">
    <property type="entry name" value="LpxB"/>
    <property type="match status" value="1"/>
</dbReference>
<dbReference type="AlphaFoldDB" id="A0A7D3XL75"/>
<organism evidence="11 12">
    <name type="scientific">Tenuifilum thalassicum</name>
    <dbReference type="NCBI Taxonomy" id="2590900"/>
    <lineage>
        <taxon>Bacteria</taxon>
        <taxon>Pseudomonadati</taxon>
        <taxon>Bacteroidota</taxon>
        <taxon>Bacteroidia</taxon>
        <taxon>Bacteroidales</taxon>
        <taxon>Tenuifilaceae</taxon>
        <taxon>Tenuifilum</taxon>
    </lineage>
</organism>
<dbReference type="SUPFAM" id="SSF53756">
    <property type="entry name" value="UDP-Glycosyltransferase/glycogen phosphorylase"/>
    <property type="match status" value="1"/>
</dbReference>
<keyword evidence="4" id="KW-0444">Lipid biosynthesis</keyword>
<keyword evidence="5" id="KW-0441">Lipid A biosynthesis</keyword>
<evidence type="ECO:0000256" key="8">
    <source>
        <dbReference type="ARBA" id="ARBA00023098"/>
    </source>
</evidence>
<dbReference type="KEGG" id="ttz:FHG85_07850"/>
<proteinExistence type="predicted"/>
<dbReference type="GO" id="GO:0016020">
    <property type="term" value="C:membrane"/>
    <property type="evidence" value="ECO:0007669"/>
    <property type="project" value="GOC"/>
</dbReference>
<evidence type="ECO:0000256" key="1">
    <source>
        <dbReference type="ARBA" id="ARBA00002056"/>
    </source>
</evidence>
<evidence type="ECO:0000256" key="2">
    <source>
        <dbReference type="ARBA" id="ARBA00012687"/>
    </source>
</evidence>
<dbReference type="EMBL" id="CP041345">
    <property type="protein sequence ID" value="QKG80175.1"/>
    <property type="molecule type" value="Genomic_DNA"/>
</dbReference>
<evidence type="ECO:0000256" key="3">
    <source>
        <dbReference type="ARBA" id="ARBA00020902"/>
    </source>
</evidence>
<keyword evidence="6 11" id="KW-0328">Glycosyltransferase</keyword>
<dbReference type="GO" id="GO:0009245">
    <property type="term" value="P:lipid A biosynthetic process"/>
    <property type="evidence" value="ECO:0007669"/>
    <property type="project" value="UniProtKB-UniRule"/>
</dbReference>
<evidence type="ECO:0000313" key="12">
    <source>
        <dbReference type="Proteomes" id="UP000500961"/>
    </source>
</evidence>
<dbReference type="PANTHER" id="PTHR30372">
    <property type="entry name" value="LIPID-A-DISACCHARIDE SYNTHASE"/>
    <property type="match status" value="1"/>
</dbReference>
<protein>
    <recommendedName>
        <fullName evidence="3 10">Lipid-A-disaccharide synthase</fullName>
        <ecNumber evidence="2 10">2.4.1.182</ecNumber>
    </recommendedName>
</protein>
<reference evidence="11 12" key="1">
    <citation type="submission" date="2019-07" db="EMBL/GenBank/DDBJ databases">
        <title>Thalassofilum flectens gen. nov., sp. nov., a novel moderate thermophilic anaerobe from a shallow sea hot spring in Kunashir Island (Russia), representing a new family in the order Bacteroidales, and proposal of Thalassofilacea fam. nov.</title>
        <authorList>
            <person name="Kochetkova T.V."/>
            <person name="Podosokorskaya O.A."/>
            <person name="Novikov A."/>
            <person name="Elcheninov A.G."/>
            <person name="Toshchakov S.V."/>
            <person name="Kublanov I.V."/>
        </authorList>
    </citation>
    <scope>NUCLEOTIDE SEQUENCE [LARGE SCALE GENOMIC DNA]</scope>
    <source>
        <strain evidence="11 12">38-H</strain>
    </source>
</reference>
<dbReference type="NCBIfam" id="TIGR00215">
    <property type="entry name" value="lpxB"/>
    <property type="match status" value="1"/>
</dbReference>
<comment type="function">
    <text evidence="1">Condensation of UDP-2,3-diacylglucosamine and 2,3-diacylglucosamine-1-phosphate to form lipid A disaccharide, a precursor of lipid A, a phosphorylated glycolipid that anchors the lipopolysaccharide to the outer membrane of the cell.</text>
</comment>
<dbReference type="PANTHER" id="PTHR30372:SF4">
    <property type="entry name" value="LIPID-A-DISACCHARIDE SYNTHASE, MITOCHONDRIAL-RELATED"/>
    <property type="match status" value="1"/>
</dbReference>
<evidence type="ECO:0000256" key="7">
    <source>
        <dbReference type="ARBA" id="ARBA00022679"/>
    </source>
</evidence>
<keyword evidence="8" id="KW-0443">Lipid metabolism</keyword>
<name>A0A7D3XL75_9BACT</name>
<evidence type="ECO:0000256" key="9">
    <source>
        <dbReference type="ARBA" id="ARBA00048975"/>
    </source>
</evidence>
<dbReference type="InterPro" id="IPR003835">
    <property type="entry name" value="Glyco_trans_19"/>
</dbReference>
<keyword evidence="12" id="KW-1185">Reference proteome</keyword>
<dbReference type="GO" id="GO:0008915">
    <property type="term" value="F:lipid-A-disaccharide synthase activity"/>
    <property type="evidence" value="ECO:0007669"/>
    <property type="project" value="UniProtKB-UniRule"/>
</dbReference>
<accession>A0A7D3XL75</accession>
<evidence type="ECO:0000256" key="4">
    <source>
        <dbReference type="ARBA" id="ARBA00022516"/>
    </source>
</evidence>
<evidence type="ECO:0000256" key="10">
    <source>
        <dbReference type="NCBIfam" id="TIGR00215"/>
    </source>
</evidence>
<dbReference type="GO" id="GO:0005543">
    <property type="term" value="F:phospholipid binding"/>
    <property type="evidence" value="ECO:0007669"/>
    <property type="project" value="TreeGrafter"/>
</dbReference>